<keyword evidence="4" id="KW-1185">Reference proteome</keyword>
<feature type="region of interest" description="Disordered" evidence="1">
    <location>
        <begin position="64"/>
        <end position="86"/>
    </location>
</feature>
<dbReference type="OrthoDB" id="10560781at2759"/>
<reference evidence="3 4" key="1">
    <citation type="submission" date="2017-10" db="EMBL/GenBank/DDBJ databases">
        <title>Comparative genomics in systemic dimorphic fungi from Ajellomycetaceae.</title>
        <authorList>
            <person name="Munoz J.F."/>
            <person name="Mcewen J.G."/>
            <person name="Clay O.K."/>
            <person name="Cuomo C.A."/>
        </authorList>
    </citation>
    <scope>NUCLEOTIDE SEQUENCE [LARGE SCALE GENOMIC DNA]</scope>
    <source>
        <strain evidence="3 4">UAMH5409</strain>
    </source>
</reference>
<protein>
    <submittedName>
        <fullName evidence="3">Uncharacterized protein</fullName>
    </submittedName>
</protein>
<evidence type="ECO:0000256" key="2">
    <source>
        <dbReference type="SAM" id="Phobius"/>
    </source>
</evidence>
<sequence length="100" mass="11230">MLSTETKRNLILVALVLVPIILLFIIFAVALACSEYWSLYRQRRRSLRVGDSGINRRYRSDAHFLSSSSESSSASTKKSESSDGADQDIYMKAIGLRELV</sequence>
<feature type="transmembrane region" description="Helical" evidence="2">
    <location>
        <begin position="12"/>
        <end position="38"/>
    </location>
</feature>
<dbReference type="EMBL" id="PDNB01000247">
    <property type="protein sequence ID" value="PGG97469.1"/>
    <property type="molecule type" value="Genomic_DNA"/>
</dbReference>
<dbReference type="Proteomes" id="UP000223968">
    <property type="component" value="Unassembled WGS sequence"/>
</dbReference>
<evidence type="ECO:0000313" key="3">
    <source>
        <dbReference type="EMBL" id="PGG97469.1"/>
    </source>
</evidence>
<keyword evidence="2" id="KW-0812">Transmembrane</keyword>
<dbReference type="PROSITE" id="PS51257">
    <property type="entry name" value="PROKAR_LIPOPROTEIN"/>
    <property type="match status" value="1"/>
</dbReference>
<name>A0A2B7WLS1_9EURO</name>
<evidence type="ECO:0000313" key="4">
    <source>
        <dbReference type="Proteomes" id="UP000223968"/>
    </source>
</evidence>
<accession>A0A2B7WLS1</accession>
<keyword evidence="2" id="KW-1133">Transmembrane helix</keyword>
<organism evidence="3 4">
    <name type="scientific">Helicocarpus griseus UAMH5409</name>
    <dbReference type="NCBI Taxonomy" id="1447875"/>
    <lineage>
        <taxon>Eukaryota</taxon>
        <taxon>Fungi</taxon>
        <taxon>Dikarya</taxon>
        <taxon>Ascomycota</taxon>
        <taxon>Pezizomycotina</taxon>
        <taxon>Eurotiomycetes</taxon>
        <taxon>Eurotiomycetidae</taxon>
        <taxon>Onygenales</taxon>
        <taxon>Ajellomycetaceae</taxon>
        <taxon>Helicocarpus</taxon>
    </lineage>
</organism>
<gene>
    <name evidence="3" type="ORF">AJ79_09189</name>
</gene>
<evidence type="ECO:0000256" key="1">
    <source>
        <dbReference type="SAM" id="MobiDB-lite"/>
    </source>
</evidence>
<dbReference type="AlphaFoldDB" id="A0A2B7WLS1"/>
<feature type="compositionally biased region" description="Low complexity" evidence="1">
    <location>
        <begin position="66"/>
        <end position="76"/>
    </location>
</feature>
<comment type="caution">
    <text evidence="3">The sequence shown here is derived from an EMBL/GenBank/DDBJ whole genome shotgun (WGS) entry which is preliminary data.</text>
</comment>
<dbReference type="STRING" id="1447875.A0A2B7WLS1"/>
<keyword evidence="2" id="KW-0472">Membrane</keyword>
<proteinExistence type="predicted"/>